<dbReference type="EC" id="1.3.1.74" evidence="6"/>
<dbReference type="Proteomes" id="UP000000323">
    <property type="component" value="Chromosome 1"/>
</dbReference>
<protein>
    <submittedName>
        <fullName evidence="6">2-alkenal reductase</fullName>
        <ecNumber evidence="6">1.3.1.74</ecNumber>
    </submittedName>
</protein>
<evidence type="ECO:0000256" key="4">
    <source>
        <dbReference type="SAM" id="SignalP"/>
    </source>
</evidence>
<feature type="signal peptide" evidence="4">
    <location>
        <begin position="1"/>
        <end position="19"/>
    </location>
</feature>
<dbReference type="SMART" id="SM00228">
    <property type="entry name" value="PDZ"/>
    <property type="match status" value="1"/>
</dbReference>
<dbReference type="InterPro" id="IPR036034">
    <property type="entry name" value="PDZ_sf"/>
</dbReference>
<keyword evidence="7" id="KW-1185">Reference proteome</keyword>
<evidence type="ECO:0000256" key="2">
    <source>
        <dbReference type="ARBA" id="ARBA00022801"/>
    </source>
</evidence>
<keyword evidence="4" id="KW-0732">Signal</keyword>
<dbReference type="KEGG" id="ttr:Tter_0534"/>
<dbReference type="eggNOG" id="COG0265">
    <property type="taxonomic scope" value="Bacteria"/>
</dbReference>
<organism evidence="6 7">
    <name type="scientific">Thermobaculum terrenum (strain ATCC BAA-798 / CCMEE 7001 / YNP1)</name>
    <dbReference type="NCBI Taxonomy" id="525904"/>
    <lineage>
        <taxon>Bacteria</taxon>
        <taxon>Bacillati</taxon>
        <taxon>Chloroflexota</taxon>
        <taxon>Chloroflexia</taxon>
        <taxon>Candidatus Thermobaculales</taxon>
        <taxon>Candidatus Thermobaculaceae</taxon>
        <taxon>Thermobaculum</taxon>
    </lineage>
</organism>
<feature type="chain" id="PRO_5003021604" evidence="4">
    <location>
        <begin position="20"/>
        <end position="395"/>
    </location>
</feature>
<evidence type="ECO:0000313" key="6">
    <source>
        <dbReference type="EMBL" id="ACZ41452.1"/>
    </source>
</evidence>
<dbReference type="PROSITE" id="PS50106">
    <property type="entry name" value="PDZ"/>
    <property type="match status" value="1"/>
</dbReference>
<dbReference type="RefSeq" id="WP_012874487.1">
    <property type="nucleotide sequence ID" value="NC_013525.1"/>
</dbReference>
<dbReference type="GO" id="GO:0004252">
    <property type="term" value="F:serine-type endopeptidase activity"/>
    <property type="evidence" value="ECO:0007669"/>
    <property type="project" value="InterPro"/>
</dbReference>
<keyword evidence="6" id="KW-0560">Oxidoreductase</keyword>
<evidence type="ECO:0000259" key="5">
    <source>
        <dbReference type="PROSITE" id="PS50106"/>
    </source>
</evidence>
<dbReference type="HOGENOM" id="CLU_020120_2_2_0"/>
<evidence type="ECO:0000256" key="3">
    <source>
        <dbReference type="SAM" id="MobiDB-lite"/>
    </source>
</evidence>
<dbReference type="PRINTS" id="PR00834">
    <property type="entry name" value="PROTEASES2C"/>
</dbReference>
<dbReference type="InterPro" id="IPR051201">
    <property type="entry name" value="Chloro_Bact_Ser_Proteases"/>
</dbReference>
<dbReference type="InterPro" id="IPR009003">
    <property type="entry name" value="Peptidase_S1_PA"/>
</dbReference>
<dbReference type="SUPFAM" id="SSF50156">
    <property type="entry name" value="PDZ domain-like"/>
    <property type="match status" value="1"/>
</dbReference>
<reference evidence="7" key="1">
    <citation type="journal article" date="2010" name="Stand. Genomic Sci.">
        <title>Complete genome sequence of 'Thermobaculum terrenum' type strain (YNP1).</title>
        <authorList>
            <person name="Kiss H."/>
            <person name="Cleland D."/>
            <person name="Lapidus A."/>
            <person name="Lucas S."/>
            <person name="Glavina Del Rio T."/>
            <person name="Nolan M."/>
            <person name="Tice H."/>
            <person name="Han C."/>
            <person name="Goodwin L."/>
            <person name="Pitluck S."/>
            <person name="Liolios K."/>
            <person name="Ivanova N."/>
            <person name="Mavromatis K."/>
            <person name="Ovchinnikova G."/>
            <person name="Pati A."/>
            <person name="Chen A."/>
            <person name="Palaniappan K."/>
            <person name="Land M."/>
            <person name="Hauser L."/>
            <person name="Chang Y."/>
            <person name="Jeffries C."/>
            <person name="Lu M."/>
            <person name="Brettin T."/>
            <person name="Detter J."/>
            <person name="Goker M."/>
            <person name="Tindall B."/>
            <person name="Beck B."/>
            <person name="McDermott T."/>
            <person name="Woyke T."/>
            <person name="Bristow J."/>
            <person name="Eisen J."/>
            <person name="Markowitz V."/>
            <person name="Hugenholtz P."/>
            <person name="Kyrpides N."/>
            <person name="Klenk H."/>
            <person name="Cheng J."/>
        </authorList>
    </citation>
    <scope>NUCLEOTIDE SEQUENCE [LARGE SCALE GENOMIC DNA]</scope>
    <source>
        <strain evidence="7">ATCC BAA-798 / YNP1</strain>
    </source>
</reference>
<dbReference type="PROSITE" id="PS51257">
    <property type="entry name" value="PROKAR_LIPOPROTEIN"/>
    <property type="match status" value="1"/>
</dbReference>
<dbReference type="Pfam" id="PF13365">
    <property type="entry name" value="Trypsin_2"/>
    <property type="match status" value="1"/>
</dbReference>
<dbReference type="STRING" id="525904.Tter_0534"/>
<dbReference type="Gene3D" id="2.30.42.10">
    <property type="match status" value="1"/>
</dbReference>
<proteinExistence type="predicted"/>
<dbReference type="SUPFAM" id="SSF50494">
    <property type="entry name" value="Trypsin-like serine proteases"/>
    <property type="match status" value="1"/>
</dbReference>
<dbReference type="AlphaFoldDB" id="D1CEU6"/>
<dbReference type="GO" id="GO:0032440">
    <property type="term" value="F:2-alkenal reductase [NAD(P)H] activity"/>
    <property type="evidence" value="ECO:0007669"/>
    <property type="project" value="UniProtKB-EC"/>
</dbReference>
<accession>D1CEU6</accession>
<dbReference type="Gene3D" id="2.40.10.120">
    <property type="match status" value="1"/>
</dbReference>
<dbReference type="InterPro" id="IPR001940">
    <property type="entry name" value="Peptidase_S1C"/>
</dbReference>
<feature type="domain" description="PDZ" evidence="5">
    <location>
        <begin position="319"/>
        <end position="377"/>
    </location>
</feature>
<dbReference type="GO" id="GO:0006508">
    <property type="term" value="P:proteolysis"/>
    <property type="evidence" value="ECO:0007669"/>
    <property type="project" value="UniProtKB-KW"/>
</dbReference>
<evidence type="ECO:0000313" key="7">
    <source>
        <dbReference type="Proteomes" id="UP000000323"/>
    </source>
</evidence>
<keyword evidence="2" id="KW-0378">Hydrolase</keyword>
<keyword evidence="1" id="KW-0645">Protease</keyword>
<sequence>MKGSIRRLLLVLVMLPLLAACQFAPATTGSTTVTPTATSVASTNTSSSSNGSTGNQLYSLTSATLNVPQLVQEVKDGVVEIIAQQTSDGSYIRGISQGYATGSGFIIDTQGHILTNNHVIEGADKITVVLPDNRILSARLVGADPTTDLAVLKVEASNLKPLRLGDSSKLQVGEPVVAIGNALGLPGGPTVTTGVVSALNRSEEEPISEQPGYYPGITQTGNSLFGLIQTDAAVNPGNSGGPLLNMQGEVVGINTLGQRSTESGVTVEGINFAIPINTAKRVADEIIRTGKVVYPYIGIRTQFLYPEVSVIENLPHVLGQYVASVEPGTPAEKAGLRRGDIIIAIDGQRITNESMFVELLREHKPGDKITLTIRRDGRTITKEVTLTERPSSLSG</sequence>
<dbReference type="InterPro" id="IPR001478">
    <property type="entry name" value="PDZ"/>
</dbReference>
<dbReference type="PANTHER" id="PTHR43343">
    <property type="entry name" value="PEPTIDASE S12"/>
    <property type="match status" value="1"/>
</dbReference>
<dbReference type="Pfam" id="PF13180">
    <property type="entry name" value="PDZ_2"/>
    <property type="match status" value="1"/>
</dbReference>
<dbReference type="PANTHER" id="PTHR43343:SF3">
    <property type="entry name" value="PROTEASE DO-LIKE 8, CHLOROPLASTIC"/>
    <property type="match status" value="1"/>
</dbReference>
<dbReference type="CDD" id="cd06779">
    <property type="entry name" value="cpPDZ_Deg_HtrA-like"/>
    <property type="match status" value="1"/>
</dbReference>
<gene>
    <name evidence="6" type="ordered locus">Tter_0534</name>
</gene>
<dbReference type="EMBL" id="CP001825">
    <property type="protein sequence ID" value="ACZ41452.1"/>
    <property type="molecule type" value="Genomic_DNA"/>
</dbReference>
<evidence type="ECO:0000256" key="1">
    <source>
        <dbReference type="ARBA" id="ARBA00022670"/>
    </source>
</evidence>
<name>D1CEU6_THET1</name>
<feature type="region of interest" description="Disordered" evidence="3">
    <location>
        <begin position="29"/>
        <end position="53"/>
    </location>
</feature>